<protein>
    <submittedName>
        <fullName evidence="5">Thiol-disulfide isomerase or thioredoxin</fullName>
    </submittedName>
</protein>
<name>A0A285PNS1_9HYPH</name>
<dbReference type="AlphaFoldDB" id="A0A285PNS1"/>
<dbReference type="NCBIfam" id="NF047696">
    <property type="entry name" value="ThlDiSintTplARhiz"/>
    <property type="match status" value="1"/>
</dbReference>
<dbReference type="PANTHER" id="PTHR42852">
    <property type="entry name" value="THIOL:DISULFIDE INTERCHANGE PROTEIN DSBE"/>
    <property type="match status" value="1"/>
</dbReference>
<sequence length="224" mass="24004">MTKLTPPVSPTAIQHHRFGQNLARASRGLATACLAVYVIFGASGNAQSAEHCTASKTLAQTIKPMVGGAIAALQISPRPGDMSELTFNDANGEAKTIADFKGKAILLNLWATWCPPCKKEMPDLDELQAKLGSDSFEVVAVNIDRKGPEKAMAFLDEIKTEHLALYSDKSMKIFHDLKKQGLAFGMPTTLVLDKEGCAVGYMAGPAAWSDDKAVALLQTVIDNK</sequence>
<dbReference type="Proteomes" id="UP000219439">
    <property type="component" value="Unassembled WGS sequence"/>
</dbReference>
<dbReference type="InterPro" id="IPR013740">
    <property type="entry name" value="Redoxin"/>
</dbReference>
<dbReference type="EMBL" id="OBEL01000009">
    <property type="protein sequence ID" value="SNZ21561.1"/>
    <property type="molecule type" value="Genomic_DNA"/>
</dbReference>
<gene>
    <name evidence="5" type="ORF">SAMN06265368_4684</name>
</gene>
<dbReference type="Pfam" id="PF08534">
    <property type="entry name" value="Redoxin"/>
    <property type="match status" value="1"/>
</dbReference>
<proteinExistence type="predicted"/>
<dbReference type="PANTHER" id="PTHR42852:SF13">
    <property type="entry name" value="PROTEIN DIPZ"/>
    <property type="match status" value="1"/>
</dbReference>
<dbReference type="InterPro" id="IPR050553">
    <property type="entry name" value="Thioredoxin_ResA/DsbE_sf"/>
</dbReference>
<reference evidence="5 6" key="1">
    <citation type="submission" date="2017-09" db="EMBL/GenBank/DDBJ databases">
        <authorList>
            <person name="Ehlers B."/>
            <person name="Leendertz F.H."/>
        </authorList>
    </citation>
    <scope>NUCLEOTIDE SEQUENCE [LARGE SCALE GENOMIC DNA]</scope>
    <source>
        <strain evidence="5 6">DSM 18289</strain>
    </source>
</reference>
<dbReference type="Gene3D" id="3.40.30.10">
    <property type="entry name" value="Glutaredoxin"/>
    <property type="match status" value="1"/>
</dbReference>
<dbReference type="GO" id="GO:0017004">
    <property type="term" value="P:cytochrome complex assembly"/>
    <property type="evidence" value="ECO:0007669"/>
    <property type="project" value="UniProtKB-KW"/>
</dbReference>
<dbReference type="InterPro" id="IPR036249">
    <property type="entry name" value="Thioredoxin-like_sf"/>
</dbReference>
<dbReference type="PROSITE" id="PS51352">
    <property type="entry name" value="THIOREDOXIN_2"/>
    <property type="match status" value="1"/>
</dbReference>
<evidence type="ECO:0000256" key="1">
    <source>
        <dbReference type="ARBA" id="ARBA00004196"/>
    </source>
</evidence>
<dbReference type="CDD" id="cd02966">
    <property type="entry name" value="TlpA_like_family"/>
    <property type="match status" value="1"/>
</dbReference>
<dbReference type="GO" id="GO:0016853">
    <property type="term" value="F:isomerase activity"/>
    <property type="evidence" value="ECO:0007669"/>
    <property type="project" value="UniProtKB-KW"/>
</dbReference>
<evidence type="ECO:0000256" key="3">
    <source>
        <dbReference type="ARBA" id="ARBA00023284"/>
    </source>
</evidence>
<dbReference type="GO" id="GO:0030313">
    <property type="term" value="C:cell envelope"/>
    <property type="evidence" value="ECO:0007669"/>
    <property type="project" value="UniProtKB-SubCell"/>
</dbReference>
<evidence type="ECO:0000313" key="6">
    <source>
        <dbReference type="Proteomes" id="UP000219439"/>
    </source>
</evidence>
<accession>A0A285PNS1</accession>
<feature type="domain" description="Thioredoxin" evidence="4">
    <location>
        <begin position="64"/>
        <end position="222"/>
    </location>
</feature>
<evidence type="ECO:0000259" key="4">
    <source>
        <dbReference type="PROSITE" id="PS51352"/>
    </source>
</evidence>
<keyword evidence="6" id="KW-1185">Reference proteome</keyword>
<dbReference type="InterPro" id="IPR017937">
    <property type="entry name" value="Thioredoxin_CS"/>
</dbReference>
<evidence type="ECO:0000256" key="2">
    <source>
        <dbReference type="ARBA" id="ARBA00022748"/>
    </source>
</evidence>
<dbReference type="OrthoDB" id="9799347at2"/>
<dbReference type="GO" id="GO:0015036">
    <property type="term" value="F:disulfide oxidoreductase activity"/>
    <property type="evidence" value="ECO:0007669"/>
    <property type="project" value="UniProtKB-ARBA"/>
</dbReference>
<keyword evidence="3" id="KW-0676">Redox-active center</keyword>
<dbReference type="InterPro" id="IPR013766">
    <property type="entry name" value="Thioredoxin_domain"/>
</dbReference>
<organism evidence="5 6">
    <name type="scientific">Cohaesibacter gelatinilyticus</name>
    <dbReference type="NCBI Taxonomy" id="372072"/>
    <lineage>
        <taxon>Bacteria</taxon>
        <taxon>Pseudomonadati</taxon>
        <taxon>Pseudomonadota</taxon>
        <taxon>Alphaproteobacteria</taxon>
        <taxon>Hyphomicrobiales</taxon>
        <taxon>Cohaesibacteraceae</taxon>
    </lineage>
</organism>
<dbReference type="SUPFAM" id="SSF52833">
    <property type="entry name" value="Thioredoxin-like"/>
    <property type="match status" value="1"/>
</dbReference>
<keyword evidence="5" id="KW-0413">Isomerase</keyword>
<comment type="subcellular location">
    <subcellularLocation>
        <location evidence="1">Cell envelope</location>
    </subcellularLocation>
</comment>
<evidence type="ECO:0000313" key="5">
    <source>
        <dbReference type="EMBL" id="SNZ21561.1"/>
    </source>
</evidence>
<dbReference type="PROSITE" id="PS00194">
    <property type="entry name" value="THIOREDOXIN_1"/>
    <property type="match status" value="1"/>
</dbReference>
<keyword evidence="2" id="KW-0201">Cytochrome c-type biogenesis</keyword>
<dbReference type="RefSeq" id="WP_097155938.1">
    <property type="nucleotide sequence ID" value="NZ_OBEL01000009.1"/>
</dbReference>